<protein>
    <submittedName>
        <fullName evidence="2">Ribosomal protein S18</fullName>
    </submittedName>
</protein>
<proteinExistence type="predicted"/>
<name>A0AC34R8A1_9BILA</name>
<dbReference type="WBParaSite" id="JU765_v2.g438.t1">
    <property type="protein sequence ID" value="JU765_v2.g438.t1"/>
    <property type="gene ID" value="JU765_v2.g438"/>
</dbReference>
<accession>A0AC34R8A1</accession>
<dbReference type="Proteomes" id="UP000887576">
    <property type="component" value="Unplaced"/>
</dbReference>
<reference evidence="2" key="1">
    <citation type="submission" date="2022-11" db="UniProtKB">
        <authorList>
            <consortium name="WormBaseParasite"/>
        </authorList>
    </citation>
    <scope>IDENTIFICATION</scope>
</reference>
<sequence length="122" mass="14267">MLGLRIIRTFRRYSTLTSIDEPLQSGTDPYKKLESKCLLCRNDIELDYKNPRLLQQFVSSFSGRVFERHVTGLCTKQHQRLLQTISISRKAGLMPIFVKDPKYINDPKLFDCFKPRTPHSYA</sequence>
<evidence type="ECO:0000313" key="1">
    <source>
        <dbReference type="Proteomes" id="UP000887576"/>
    </source>
</evidence>
<evidence type="ECO:0000313" key="2">
    <source>
        <dbReference type="WBParaSite" id="JU765_v2.g438.t1"/>
    </source>
</evidence>
<organism evidence="1 2">
    <name type="scientific">Panagrolaimus sp. JU765</name>
    <dbReference type="NCBI Taxonomy" id="591449"/>
    <lineage>
        <taxon>Eukaryota</taxon>
        <taxon>Metazoa</taxon>
        <taxon>Ecdysozoa</taxon>
        <taxon>Nematoda</taxon>
        <taxon>Chromadorea</taxon>
        <taxon>Rhabditida</taxon>
        <taxon>Tylenchina</taxon>
        <taxon>Panagrolaimomorpha</taxon>
        <taxon>Panagrolaimoidea</taxon>
        <taxon>Panagrolaimidae</taxon>
        <taxon>Panagrolaimus</taxon>
    </lineage>
</organism>